<name>A0A7J8Z2H3_9ROSI</name>
<accession>A0A7J8Z2H3</accession>
<dbReference type="Proteomes" id="UP000593574">
    <property type="component" value="Unassembled WGS sequence"/>
</dbReference>
<feature type="non-terminal residue" evidence="2">
    <location>
        <position position="340"/>
    </location>
</feature>
<dbReference type="GO" id="GO:0010073">
    <property type="term" value="P:meristem maintenance"/>
    <property type="evidence" value="ECO:0007669"/>
    <property type="project" value="InterPro"/>
</dbReference>
<proteinExistence type="predicted"/>
<sequence length="340" mass="40017">AEDRILECYIRNLPAPPSPLIEPYLREANFSHVAVVGRGCKLDSALVSALVERWRPETHTFHIPYSRCTITQEDMQLQLWLLVDGSVVIGFVQAADWRGACCKLLGLVPETIYRGRIKTSWFRRNFEGLDEDSTEVERERHARAYILQIIGGILMLDRSRNLVHPMWLLKLVNFREAGELNWGFAMLAILYWRCVERRNHRKLKLMVAFYYCNHEHGIGFHFYVLEWNHGPSYVGLPNELRDIRLLLDKQSKMEHVKVSLVVYVTVEMHESNRVLQQFGFRQSIPVAPQYLDDLHHIDLRERTNENWPMFYAQFINIWNNRYDFLPTHEAIIVPELTCVL</sequence>
<evidence type="ECO:0000313" key="3">
    <source>
        <dbReference type="Proteomes" id="UP000593574"/>
    </source>
</evidence>
<protein>
    <recommendedName>
        <fullName evidence="1">Aminotransferase-like plant mobile domain-containing protein</fullName>
    </recommendedName>
</protein>
<dbReference type="PANTHER" id="PTHR46033:SF8">
    <property type="entry name" value="PROTEIN MAINTENANCE OF MERISTEMS-LIKE"/>
    <property type="match status" value="1"/>
</dbReference>
<evidence type="ECO:0000259" key="1">
    <source>
        <dbReference type="Pfam" id="PF10536"/>
    </source>
</evidence>
<organism evidence="2 3">
    <name type="scientific">Gossypium laxum</name>
    <dbReference type="NCBI Taxonomy" id="34288"/>
    <lineage>
        <taxon>Eukaryota</taxon>
        <taxon>Viridiplantae</taxon>
        <taxon>Streptophyta</taxon>
        <taxon>Embryophyta</taxon>
        <taxon>Tracheophyta</taxon>
        <taxon>Spermatophyta</taxon>
        <taxon>Magnoliopsida</taxon>
        <taxon>eudicotyledons</taxon>
        <taxon>Gunneridae</taxon>
        <taxon>Pentapetalae</taxon>
        <taxon>rosids</taxon>
        <taxon>malvids</taxon>
        <taxon>Malvales</taxon>
        <taxon>Malvaceae</taxon>
        <taxon>Malvoideae</taxon>
        <taxon>Gossypium</taxon>
    </lineage>
</organism>
<dbReference type="PANTHER" id="PTHR46033">
    <property type="entry name" value="PROTEIN MAIN-LIKE 2"/>
    <property type="match status" value="1"/>
</dbReference>
<dbReference type="InterPro" id="IPR019557">
    <property type="entry name" value="AminoTfrase-like_pln_mobile"/>
</dbReference>
<evidence type="ECO:0000313" key="2">
    <source>
        <dbReference type="EMBL" id="MBA0705782.1"/>
    </source>
</evidence>
<keyword evidence="3" id="KW-1185">Reference proteome</keyword>
<comment type="caution">
    <text evidence="2">The sequence shown here is derived from an EMBL/GenBank/DDBJ whole genome shotgun (WGS) entry which is preliminary data.</text>
</comment>
<dbReference type="AlphaFoldDB" id="A0A7J8Z2H3"/>
<feature type="domain" description="Aminotransferase-like plant mobile" evidence="1">
    <location>
        <begin position="40"/>
        <end position="206"/>
    </location>
</feature>
<reference evidence="2 3" key="1">
    <citation type="journal article" date="2019" name="Genome Biol. Evol.">
        <title>Insights into the evolution of the New World diploid cottons (Gossypium, subgenus Houzingenia) based on genome sequencing.</title>
        <authorList>
            <person name="Grover C.E."/>
            <person name="Arick M.A. 2nd"/>
            <person name="Thrash A."/>
            <person name="Conover J.L."/>
            <person name="Sanders W.S."/>
            <person name="Peterson D.G."/>
            <person name="Frelichowski J.E."/>
            <person name="Scheffler J.A."/>
            <person name="Scheffler B.E."/>
            <person name="Wendel J.F."/>
        </authorList>
    </citation>
    <scope>NUCLEOTIDE SEQUENCE [LARGE SCALE GENOMIC DNA]</scope>
    <source>
        <strain evidence="2">4</strain>
        <tissue evidence="2">Leaf</tissue>
    </source>
</reference>
<dbReference type="Pfam" id="PF10536">
    <property type="entry name" value="PMD"/>
    <property type="match status" value="1"/>
</dbReference>
<gene>
    <name evidence="2" type="ORF">Golax_017943</name>
</gene>
<dbReference type="EMBL" id="JABEZV010000002">
    <property type="protein sequence ID" value="MBA0705782.1"/>
    <property type="molecule type" value="Genomic_DNA"/>
</dbReference>
<dbReference type="InterPro" id="IPR044824">
    <property type="entry name" value="MAIN-like"/>
</dbReference>